<keyword evidence="7" id="KW-1185">Reference proteome</keyword>
<evidence type="ECO:0000256" key="4">
    <source>
        <dbReference type="ARBA" id="ARBA00022729"/>
    </source>
</evidence>
<dbReference type="AlphaFoldDB" id="A0AAW0J228"/>
<dbReference type="PANTHER" id="PTHR31279">
    <property type="entry name" value="PROTEIN EXORDIUM-LIKE 5"/>
    <property type="match status" value="1"/>
</dbReference>
<sequence>RKPPNFHSLVRRFLASPKIHCLRLSSLSKPTKPTTTKKSPSISNWWNTIQIYMKKAGKKQTNVVLANQVSDNNYSIGKKLKKSQISKLPHVANSKPEGLNLVLTAQDVAVEGFCMSNCGFHGSDTKLKSAFIWLGDGNSLTQCPSQCAWLFHKPI</sequence>
<feature type="non-terminal residue" evidence="6">
    <location>
        <position position="1"/>
    </location>
</feature>
<name>A0AAW0J228_QUESU</name>
<organism evidence="6 7">
    <name type="scientific">Quercus suber</name>
    <name type="common">Cork oak</name>
    <dbReference type="NCBI Taxonomy" id="58331"/>
    <lineage>
        <taxon>Eukaryota</taxon>
        <taxon>Viridiplantae</taxon>
        <taxon>Streptophyta</taxon>
        <taxon>Embryophyta</taxon>
        <taxon>Tracheophyta</taxon>
        <taxon>Spermatophyta</taxon>
        <taxon>Magnoliopsida</taxon>
        <taxon>eudicotyledons</taxon>
        <taxon>Gunneridae</taxon>
        <taxon>Pentapetalae</taxon>
        <taxon>rosids</taxon>
        <taxon>fabids</taxon>
        <taxon>Fagales</taxon>
        <taxon>Fagaceae</taxon>
        <taxon>Quercus</taxon>
    </lineage>
</organism>
<dbReference type="GO" id="GO:0048046">
    <property type="term" value="C:apoplast"/>
    <property type="evidence" value="ECO:0007669"/>
    <property type="project" value="UniProtKB-SubCell"/>
</dbReference>
<keyword evidence="3" id="KW-0964">Secreted</keyword>
<comment type="caution">
    <text evidence="6">The sequence shown here is derived from an EMBL/GenBank/DDBJ whole genome shotgun (WGS) entry which is preliminary data.</text>
</comment>
<accession>A0AAW0J228</accession>
<comment type="similarity">
    <text evidence="5">Belongs to the EXORDIUM family.</text>
</comment>
<evidence type="ECO:0000256" key="1">
    <source>
        <dbReference type="ARBA" id="ARBA00004271"/>
    </source>
</evidence>
<dbReference type="EMBL" id="PKMF04000725">
    <property type="protein sequence ID" value="KAK7820788.1"/>
    <property type="molecule type" value="Genomic_DNA"/>
</dbReference>
<reference evidence="6 7" key="1">
    <citation type="journal article" date="2018" name="Sci. Data">
        <title>The draft genome sequence of cork oak.</title>
        <authorList>
            <person name="Ramos A.M."/>
            <person name="Usie A."/>
            <person name="Barbosa P."/>
            <person name="Barros P.M."/>
            <person name="Capote T."/>
            <person name="Chaves I."/>
            <person name="Simoes F."/>
            <person name="Abreu I."/>
            <person name="Carrasquinho I."/>
            <person name="Faro C."/>
            <person name="Guimaraes J.B."/>
            <person name="Mendonca D."/>
            <person name="Nobrega F."/>
            <person name="Rodrigues L."/>
            <person name="Saibo N.J.M."/>
            <person name="Varela M.C."/>
            <person name="Egas C."/>
            <person name="Matos J."/>
            <person name="Miguel C.M."/>
            <person name="Oliveira M.M."/>
            <person name="Ricardo C.P."/>
            <person name="Goncalves S."/>
        </authorList>
    </citation>
    <scope>NUCLEOTIDE SEQUENCE [LARGE SCALE GENOMIC DNA]</scope>
    <source>
        <strain evidence="7">cv. HL8</strain>
    </source>
</reference>
<protein>
    <submittedName>
        <fullName evidence="6">Protein exordium-like 4</fullName>
    </submittedName>
</protein>
<keyword evidence="2" id="KW-0052">Apoplast</keyword>
<dbReference type="PANTHER" id="PTHR31279:SF73">
    <property type="entry name" value="OS10G0376400 PROTEIN"/>
    <property type="match status" value="1"/>
</dbReference>
<dbReference type="Pfam" id="PF04674">
    <property type="entry name" value="Phi_1"/>
    <property type="match status" value="1"/>
</dbReference>
<evidence type="ECO:0000313" key="7">
    <source>
        <dbReference type="Proteomes" id="UP000237347"/>
    </source>
</evidence>
<keyword evidence="4" id="KW-0732">Signal</keyword>
<evidence type="ECO:0000313" key="6">
    <source>
        <dbReference type="EMBL" id="KAK7820788.1"/>
    </source>
</evidence>
<dbReference type="InterPro" id="IPR006766">
    <property type="entry name" value="EXORDIUM-like"/>
</dbReference>
<evidence type="ECO:0000256" key="3">
    <source>
        <dbReference type="ARBA" id="ARBA00022525"/>
    </source>
</evidence>
<proteinExistence type="inferred from homology"/>
<dbReference type="Proteomes" id="UP000237347">
    <property type="component" value="Unassembled WGS sequence"/>
</dbReference>
<evidence type="ECO:0000256" key="2">
    <source>
        <dbReference type="ARBA" id="ARBA00022523"/>
    </source>
</evidence>
<gene>
    <name evidence="6" type="primary">EXL4</name>
    <name evidence="6" type="ORF">CFP56_038453</name>
</gene>
<evidence type="ECO:0000256" key="5">
    <source>
        <dbReference type="ARBA" id="ARBA00023591"/>
    </source>
</evidence>
<comment type="subcellular location">
    <subcellularLocation>
        <location evidence="1">Secreted</location>
        <location evidence="1">Extracellular space</location>
        <location evidence="1">Apoplast</location>
    </subcellularLocation>
</comment>